<evidence type="ECO:0000256" key="1">
    <source>
        <dbReference type="ARBA" id="ARBA00005952"/>
    </source>
</evidence>
<dbReference type="Proteomes" id="UP000198651">
    <property type="component" value="Chromosome I"/>
</dbReference>
<evidence type="ECO:0000256" key="7">
    <source>
        <dbReference type="SAM" id="MobiDB-lite"/>
    </source>
</evidence>
<name>A0A0S4M0N9_9BURK</name>
<dbReference type="Pfam" id="PF01029">
    <property type="entry name" value="NusB"/>
    <property type="match status" value="1"/>
</dbReference>
<keyword evidence="2 6" id="KW-0889">Transcription antitermination</keyword>
<evidence type="ECO:0000256" key="5">
    <source>
        <dbReference type="ARBA" id="ARBA00023163"/>
    </source>
</evidence>
<accession>A0A0S4M0N9</accession>
<gene>
    <name evidence="6 9" type="primary">nusB</name>
    <name evidence="9" type="ORF">Ark11_0536</name>
</gene>
<organism evidence="9 10">
    <name type="scientific">Candidatus Ichthyocystis hellenicum</name>
    <dbReference type="NCBI Taxonomy" id="1561003"/>
    <lineage>
        <taxon>Bacteria</taxon>
        <taxon>Pseudomonadati</taxon>
        <taxon>Pseudomonadota</taxon>
        <taxon>Betaproteobacteria</taxon>
        <taxon>Burkholderiales</taxon>
        <taxon>Candidatus Ichthyocystis</taxon>
    </lineage>
</organism>
<dbReference type="HAMAP" id="MF_00073">
    <property type="entry name" value="NusB"/>
    <property type="match status" value="1"/>
</dbReference>
<dbReference type="PANTHER" id="PTHR11078">
    <property type="entry name" value="N UTILIZATION SUBSTANCE PROTEIN B-RELATED"/>
    <property type="match status" value="1"/>
</dbReference>
<dbReference type="NCBIfam" id="TIGR01951">
    <property type="entry name" value="nusB"/>
    <property type="match status" value="1"/>
</dbReference>
<dbReference type="EMBL" id="LN906597">
    <property type="protein sequence ID" value="CUT17381.1"/>
    <property type="molecule type" value="Genomic_DNA"/>
</dbReference>
<keyword evidence="3 6" id="KW-0694">RNA-binding</keyword>
<comment type="similarity">
    <text evidence="1 6">Belongs to the NusB family.</text>
</comment>
<dbReference type="AlphaFoldDB" id="A0A0S4M0N9"/>
<evidence type="ECO:0000259" key="8">
    <source>
        <dbReference type="Pfam" id="PF01029"/>
    </source>
</evidence>
<dbReference type="SUPFAM" id="SSF48013">
    <property type="entry name" value="NusB-like"/>
    <property type="match status" value="1"/>
</dbReference>
<dbReference type="RefSeq" id="WP_092490451.1">
    <property type="nucleotide sequence ID" value="NZ_LN906597.1"/>
</dbReference>
<dbReference type="PATRIC" id="fig|1561003.3.peg.549"/>
<proteinExistence type="inferred from homology"/>
<protein>
    <recommendedName>
        <fullName evidence="6">Transcription antitermination protein NusB</fullName>
    </recommendedName>
    <alternativeName>
        <fullName evidence="6">Antitermination factor NusB</fullName>
    </alternativeName>
</protein>
<dbReference type="InterPro" id="IPR011605">
    <property type="entry name" value="NusB_fam"/>
</dbReference>
<dbReference type="OrthoDB" id="9789556at2"/>
<evidence type="ECO:0000313" key="10">
    <source>
        <dbReference type="Proteomes" id="UP000198651"/>
    </source>
</evidence>
<dbReference type="STRING" id="1561003.Ark11_0536"/>
<dbReference type="GO" id="GO:0005829">
    <property type="term" value="C:cytosol"/>
    <property type="evidence" value="ECO:0007669"/>
    <property type="project" value="TreeGrafter"/>
</dbReference>
<dbReference type="InterPro" id="IPR035926">
    <property type="entry name" value="NusB-like_sf"/>
</dbReference>
<dbReference type="InterPro" id="IPR006027">
    <property type="entry name" value="NusB_RsmB_TIM44"/>
</dbReference>
<sequence>MSESSSTAAPRPRKPGLSGRSRSRVCVMKCFYQYFLGEDSFKGNYSDLRSFLDSDIDYLRCNKDYFEVLFSGVCDHLEKILECLIKYLDRPVSSVTPIEISILVVSVFELLYERNVPAPVVINEGIELAKVYGGTDGYKYVNNVLDKVFSDVKAGLM</sequence>
<comment type="function">
    <text evidence="6">Involved in transcription antitermination. Required for transcription of ribosomal RNA (rRNA) genes. Binds specifically to the boxA antiterminator sequence of the ribosomal RNA (rrn) operons.</text>
</comment>
<reference evidence="10" key="1">
    <citation type="submission" date="2015-11" db="EMBL/GenBank/DDBJ databases">
        <authorList>
            <person name="Seth-Smith H.M.B."/>
        </authorList>
    </citation>
    <scope>NUCLEOTIDE SEQUENCE [LARGE SCALE GENOMIC DNA]</scope>
    <source>
        <strain evidence="10">2013Ark11</strain>
    </source>
</reference>
<evidence type="ECO:0000256" key="6">
    <source>
        <dbReference type="HAMAP-Rule" id="MF_00073"/>
    </source>
</evidence>
<evidence type="ECO:0000256" key="4">
    <source>
        <dbReference type="ARBA" id="ARBA00023015"/>
    </source>
</evidence>
<dbReference type="GO" id="GO:0006353">
    <property type="term" value="P:DNA-templated transcription termination"/>
    <property type="evidence" value="ECO:0007669"/>
    <property type="project" value="UniProtKB-UniRule"/>
</dbReference>
<evidence type="ECO:0000313" key="9">
    <source>
        <dbReference type="EMBL" id="CUT17381.1"/>
    </source>
</evidence>
<dbReference type="PANTHER" id="PTHR11078:SF3">
    <property type="entry name" value="ANTITERMINATION NUSB DOMAIN-CONTAINING PROTEIN"/>
    <property type="match status" value="1"/>
</dbReference>
<evidence type="ECO:0000256" key="2">
    <source>
        <dbReference type="ARBA" id="ARBA00022814"/>
    </source>
</evidence>
<feature type="domain" description="NusB/RsmB/TIM44" evidence="8">
    <location>
        <begin position="22"/>
        <end position="148"/>
    </location>
</feature>
<dbReference type="Gene3D" id="1.10.940.10">
    <property type="entry name" value="NusB-like"/>
    <property type="match status" value="1"/>
</dbReference>
<feature type="region of interest" description="Disordered" evidence="7">
    <location>
        <begin position="1"/>
        <end position="20"/>
    </location>
</feature>
<keyword evidence="5 6" id="KW-0804">Transcription</keyword>
<keyword evidence="10" id="KW-1185">Reference proteome</keyword>
<dbReference type="GO" id="GO:0031564">
    <property type="term" value="P:transcription antitermination"/>
    <property type="evidence" value="ECO:0007669"/>
    <property type="project" value="UniProtKB-KW"/>
</dbReference>
<evidence type="ECO:0000256" key="3">
    <source>
        <dbReference type="ARBA" id="ARBA00022884"/>
    </source>
</evidence>
<dbReference type="GO" id="GO:0003723">
    <property type="term" value="F:RNA binding"/>
    <property type="evidence" value="ECO:0007669"/>
    <property type="project" value="UniProtKB-UniRule"/>
</dbReference>
<keyword evidence="4 6" id="KW-0805">Transcription regulation</keyword>